<sequence>MTTTQVDTATTATATEPTPPGGWLDAEQQVHWRAFRGGTALLLAALDHELAVRTGLSSHEYEVLVRLSEVPGRTMRMSELADGVAHSRSRLTHTIRRMEERGLVGRAQCASDARGVNCTMTEQGWRVLVEAAPIHVQSVRDHLVDVLTPAQFAALGDAMDAVRTHLTTGACAVAAEACDAVDAAESAVAGTAPGGAGHDA</sequence>
<evidence type="ECO:0000313" key="4">
    <source>
        <dbReference type="Proteomes" id="UP001529338"/>
    </source>
</evidence>
<reference evidence="3 4" key="1">
    <citation type="submission" date="2023-06" db="EMBL/GenBank/DDBJ databases">
        <title>Cellulomonas sp. MW4 Whole genome sequence.</title>
        <authorList>
            <person name="Park S."/>
        </authorList>
    </citation>
    <scope>NUCLEOTIDE SEQUENCE [LARGE SCALE GENOMIC DNA]</scope>
    <source>
        <strain evidence="3 4">MW4</strain>
    </source>
</reference>
<feature type="domain" description="HTH marR-type" evidence="2">
    <location>
        <begin position="1"/>
        <end position="164"/>
    </location>
</feature>
<dbReference type="InterPro" id="IPR036388">
    <property type="entry name" value="WH-like_DNA-bd_sf"/>
</dbReference>
<proteinExistence type="predicted"/>
<organism evidence="3 4">
    <name type="scientific">Cellulomonas alba</name>
    <dbReference type="NCBI Taxonomy" id="3053467"/>
    <lineage>
        <taxon>Bacteria</taxon>
        <taxon>Bacillati</taxon>
        <taxon>Actinomycetota</taxon>
        <taxon>Actinomycetes</taxon>
        <taxon>Micrococcales</taxon>
        <taxon>Cellulomonadaceae</taxon>
        <taxon>Cellulomonas</taxon>
    </lineage>
</organism>
<dbReference type="Proteomes" id="UP001529338">
    <property type="component" value="Unassembled WGS sequence"/>
</dbReference>
<dbReference type="Gene3D" id="1.10.10.10">
    <property type="entry name" value="Winged helix-like DNA-binding domain superfamily/Winged helix DNA-binding domain"/>
    <property type="match status" value="1"/>
</dbReference>
<protein>
    <submittedName>
        <fullName evidence="3">MarR family winged helix-turn-helix transcriptional regulator</fullName>
    </submittedName>
</protein>
<dbReference type="SUPFAM" id="SSF46785">
    <property type="entry name" value="Winged helix' DNA-binding domain"/>
    <property type="match status" value="1"/>
</dbReference>
<accession>A0ABT7SE05</accession>
<dbReference type="InterPro" id="IPR000835">
    <property type="entry name" value="HTH_MarR-typ"/>
</dbReference>
<dbReference type="InterPro" id="IPR039422">
    <property type="entry name" value="MarR/SlyA-like"/>
</dbReference>
<feature type="region of interest" description="Disordered" evidence="1">
    <location>
        <begin position="1"/>
        <end position="22"/>
    </location>
</feature>
<dbReference type="SMART" id="SM00347">
    <property type="entry name" value="HTH_MARR"/>
    <property type="match status" value="1"/>
</dbReference>
<dbReference type="PANTHER" id="PTHR33164:SF99">
    <property type="entry name" value="MARR FAMILY REGULATORY PROTEIN"/>
    <property type="match status" value="1"/>
</dbReference>
<dbReference type="InterPro" id="IPR036390">
    <property type="entry name" value="WH_DNA-bd_sf"/>
</dbReference>
<dbReference type="EMBL" id="JAUCGQ010000001">
    <property type="protein sequence ID" value="MDM7854422.1"/>
    <property type="molecule type" value="Genomic_DNA"/>
</dbReference>
<evidence type="ECO:0000256" key="1">
    <source>
        <dbReference type="SAM" id="MobiDB-lite"/>
    </source>
</evidence>
<evidence type="ECO:0000259" key="2">
    <source>
        <dbReference type="PROSITE" id="PS50995"/>
    </source>
</evidence>
<evidence type="ECO:0000313" key="3">
    <source>
        <dbReference type="EMBL" id="MDM7854422.1"/>
    </source>
</evidence>
<gene>
    <name evidence="3" type="ORF">QRT04_05715</name>
</gene>
<dbReference type="RefSeq" id="WP_289454172.1">
    <property type="nucleotide sequence ID" value="NZ_JAUCGQ010000001.1"/>
</dbReference>
<dbReference type="Pfam" id="PF01047">
    <property type="entry name" value="MarR"/>
    <property type="match status" value="1"/>
</dbReference>
<dbReference type="PANTHER" id="PTHR33164">
    <property type="entry name" value="TRANSCRIPTIONAL REGULATOR, MARR FAMILY"/>
    <property type="match status" value="1"/>
</dbReference>
<keyword evidence="4" id="KW-1185">Reference proteome</keyword>
<dbReference type="PROSITE" id="PS50995">
    <property type="entry name" value="HTH_MARR_2"/>
    <property type="match status" value="1"/>
</dbReference>
<feature type="compositionally biased region" description="Low complexity" evidence="1">
    <location>
        <begin position="1"/>
        <end position="16"/>
    </location>
</feature>
<comment type="caution">
    <text evidence="3">The sequence shown here is derived from an EMBL/GenBank/DDBJ whole genome shotgun (WGS) entry which is preliminary data.</text>
</comment>
<name>A0ABT7SE05_9CELL</name>